<name>A0A6I4IMM3_9SPHI</name>
<dbReference type="SUPFAM" id="SSF52172">
    <property type="entry name" value="CheY-like"/>
    <property type="match status" value="1"/>
</dbReference>
<keyword evidence="1" id="KW-0597">Phosphoprotein</keyword>
<dbReference type="InterPro" id="IPR011006">
    <property type="entry name" value="CheY-like_superfamily"/>
</dbReference>
<dbReference type="RefSeq" id="WP_157523236.1">
    <property type="nucleotide sequence ID" value="NZ_CP066775.1"/>
</dbReference>
<dbReference type="GO" id="GO:0000160">
    <property type="term" value="P:phosphorelay signal transduction system"/>
    <property type="evidence" value="ECO:0007669"/>
    <property type="project" value="InterPro"/>
</dbReference>
<dbReference type="SMART" id="SM00448">
    <property type="entry name" value="REC"/>
    <property type="match status" value="1"/>
</dbReference>
<evidence type="ECO:0000313" key="3">
    <source>
        <dbReference type="Proteomes" id="UP000429232"/>
    </source>
</evidence>
<dbReference type="PANTHER" id="PTHR44591:SF18">
    <property type="entry name" value="REGULATORY PROTEIN"/>
    <property type="match status" value="1"/>
</dbReference>
<dbReference type="AlphaFoldDB" id="A0A6I4IMM3"/>
<dbReference type="Proteomes" id="UP000429232">
    <property type="component" value="Chromosome"/>
</dbReference>
<reference evidence="2 3" key="1">
    <citation type="submission" date="2020-12" db="EMBL/GenBank/DDBJ databases">
        <title>HMF7856_wgs.fasta genome submission.</title>
        <authorList>
            <person name="Kang H."/>
            <person name="Kim H."/>
            <person name="Joh K."/>
        </authorList>
    </citation>
    <scope>NUCLEOTIDE SEQUENCE [LARGE SCALE GENOMIC DNA]</scope>
    <source>
        <strain evidence="2 3">HMF7856</strain>
    </source>
</reference>
<proteinExistence type="predicted"/>
<dbReference type="PROSITE" id="PS50110">
    <property type="entry name" value="RESPONSE_REGULATORY"/>
    <property type="match status" value="1"/>
</dbReference>
<sequence length="123" mass="14040">MSKRILIIDDNNDILDIVQETLTYENFEVIARNDAKDYMTVIDEFNPDLLILDFRLGNITGGEICQQVKATPQYANLPVIIFSAYINRKDDLFKYGCDATIDKPFDLTELIDKVNGLVYPQTA</sequence>
<dbReference type="KEGG" id="mgik:GO620_000985"/>
<gene>
    <name evidence="2" type="ORF">GO620_000985</name>
</gene>
<accession>A0A6I4IMM3</accession>
<evidence type="ECO:0000313" key="2">
    <source>
        <dbReference type="EMBL" id="QQL50057.1"/>
    </source>
</evidence>
<organism evidence="2 3">
    <name type="scientific">Mucilaginibacter ginkgonis</name>
    <dbReference type="NCBI Taxonomy" id="2682091"/>
    <lineage>
        <taxon>Bacteria</taxon>
        <taxon>Pseudomonadati</taxon>
        <taxon>Bacteroidota</taxon>
        <taxon>Sphingobacteriia</taxon>
        <taxon>Sphingobacteriales</taxon>
        <taxon>Sphingobacteriaceae</taxon>
        <taxon>Mucilaginibacter</taxon>
    </lineage>
</organism>
<dbReference type="EMBL" id="CP066775">
    <property type="protein sequence ID" value="QQL50057.1"/>
    <property type="molecule type" value="Genomic_DNA"/>
</dbReference>
<protein>
    <submittedName>
        <fullName evidence="2">Response regulator</fullName>
    </submittedName>
</protein>
<dbReference type="PANTHER" id="PTHR44591">
    <property type="entry name" value="STRESS RESPONSE REGULATOR PROTEIN 1"/>
    <property type="match status" value="1"/>
</dbReference>
<dbReference type="Gene3D" id="3.40.50.2300">
    <property type="match status" value="1"/>
</dbReference>
<dbReference type="InterPro" id="IPR001789">
    <property type="entry name" value="Sig_transdc_resp-reg_receiver"/>
</dbReference>
<evidence type="ECO:0000256" key="1">
    <source>
        <dbReference type="ARBA" id="ARBA00022553"/>
    </source>
</evidence>
<dbReference type="InterPro" id="IPR050595">
    <property type="entry name" value="Bact_response_regulator"/>
</dbReference>
<dbReference type="Pfam" id="PF00072">
    <property type="entry name" value="Response_reg"/>
    <property type="match status" value="1"/>
</dbReference>
<keyword evidence="3" id="KW-1185">Reference proteome</keyword>